<evidence type="ECO:0000313" key="3">
    <source>
        <dbReference type="Proteomes" id="UP000648535"/>
    </source>
</evidence>
<sequence>MPARRRLIADIAPGRSAFARSVLLEAWRALLPDTFDTATPLTLRDRVRLAGSERITLTDDIEPATPGSIAAGTLDLLWIDHAADVAAVPSTPVGVGLTVGAETDIGLSTEDLAAAVVAVAGERDAASIVVFRLDERDGARSNEVLRAVRRMSSIPVALVAHDISTDVTARRITDCALVVTDDRTVERVARSAGVPTVRLGSHDSLTELYVALHDPRSDVDVAELRTARTVAFALDAWQRGRMTTAELHASVRPVRPEEQRLTV</sequence>
<protein>
    <submittedName>
        <fullName evidence="1">Uncharacterized protein</fullName>
    </submittedName>
</protein>
<dbReference type="Proteomes" id="UP000648535">
    <property type="component" value="Unassembled WGS sequence"/>
</dbReference>
<dbReference type="RefSeq" id="WP_175327893.1">
    <property type="nucleotide sequence ID" value="NZ_BMOI01000006.1"/>
</dbReference>
<accession>A0A8H9G9L5</accession>
<keyword evidence="4" id="KW-1185">Reference proteome</keyword>
<name>A0A8H9G9L5_9MICO</name>
<evidence type="ECO:0000313" key="1">
    <source>
        <dbReference type="EMBL" id="GGK99189.1"/>
    </source>
</evidence>
<gene>
    <name evidence="1" type="ORF">GCM10009769_16620</name>
    <name evidence="2" type="ORF">JOE58_002873</name>
</gene>
<dbReference type="AlphaFoldDB" id="A0A8H9G9L5"/>
<dbReference type="Proteomes" id="UP000746584">
    <property type="component" value="Unassembled WGS sequence"/>
</dbReference>
<reference evidence="1" key="2">
    <citation type="submission" date="2020-09" db="EMBL/GenBank/DDBJ databases">
        <authorList>
            <person name="Sun Q."/>
            <person name="Ohkuma M."/>
        </authorList>
    </citation>
    <scope>NUCLEOTIDE SEQUENCE</scope>
    <source>
        <strain evidence="1">JCM 1480</strain>
    </source>
</reference>
<proteinExistence type="predicted"/>
<evidence type="ECO:0000313" key="4">
    <source>
        <dbReference type="Proteomes" id="UP000746584"/>
    </source>
</evidence>
<reference evidence="2 4" key="3">
    <citation type="submission" date="2021-01" db="EMBL/GenBank/DDBJ databases">
        <title>Sequencing the genomes of 1000 actinobacteria strains.</title>
        <authorList>
            <person name="Klenk H.-P."/>
        </authorList>
    </citation>
    <scope>NUCLEOTIDE SEQUENCE [LARGE SCALE GENOMIC DNA]</scope>
    <source>
        <strain evidence="2 4">DSM 20542</strain>
    </source>
</reference>
<comment type="caution">
    <text evidence="1">The sequence shown here is derived from an EMBL/GenBank/DDBJ whole genome shotgun (WGS) entry which is preliminary data.</text>
</comment>
<dbReference type="EMBL" id="BMOI01000006">
    <property type="protein sequence ID" value="GGK99189.1"/>
    <property type="molecule type" value="Genomic_DNA"/>
</dbReference>
<organism evidence="1 3">
    <name type="scientific">Curtobacterium luteum</name>
    <dbReference type="NCBI Taxonomy" id="33881"/>
    <lineage>
        <taxon>Bacteria</taxon>
        <taxon>Bacillati</taxon>
        <taxon>Actinomycetota</taxon>
        <taxon>Actinomycetes</taxon>
        <taxon>Micrococcales</taxon>
        <taxon>Microbacteriaceae</taxon>
        <taxon>Curtobacterium</taxon>
    </lineage>
</organism>
<evidence type="ECO:0000313" key="2">
    <source>
        <dbReference type="EMBL" id="MBM7803622.1"/>
    </source>
</evidence>
<reference evidence="1" key="1">
    <citation type="journal article" date="2014" name="Int. J. Syst. Evol. Microbiol.">
        <title>Complete genome sequence of Corynebacterium casei LMG S-19264T (=DSM 44701T), isolated from a smear-ripened cheese.</title>
        <authorList>
            <consortium name="US DOE Joint Genome Institute (JGI-PGF)"/>
            <person name="Walter F."/>
            <person name="Albersmeier A."/>
            <person name="Kalinowski J."/>
            <person name="Ruckert C."/>
        </authorList>
    </citation>
    <scope>NUCLEOTIDE SEQUENCE</scope>
    <source>
        <strain evidence="1">JCM 1480</strain>
    </source>
</reference>
<dbReference type="EMBL" id="JAFBCG010000001">
    <property type="protein sequence ID" value="MBM7803622.1"/>
    <property type="molecule type" value="Genomic_DNA"/>
</dbReference>